<keyword evidence="1" id="KW-0732">Signal</keyword>
<protein>
    <submittedName>
        <fullName evidence="2">(rape) hypothetical protein</fullName>
    </submittedName>
</protein>
<dbReference type="AlphaFoldDB" id="A0A816NBC6"/>
<feature type="non-terminal residue" evidence="2">
    <location>
        <position position="60"/>
    </location>
</feature>
<proteinExistence type="predicted"/>
<organism evidence="2">
    <name type="scientific">Brassica napus</name>
    <name type="common">Rape</name>
    <dbReference type="NCBI Taxonomy" id="3708"/>
    <lineage>
        <taxon>Eukaryota</taxon>
        <taxon>Viridiplantae</taxon>
        <taxon>Streptophyta</taxon>
        <taxon>Embryophyta</taxon>
        <taxon>Tracheophyta</taxon>
        <taxon>Spermatophyta</taxon>
        <taxon>Magnoliopsida</taxon>
        <taxon>eudicotyledons</taxon>
        <taxon>Gunneridae</taxon>
        <taxon>Pentapetalae</taxon>
        <taxon>rosids</taxon>
        <taxon>malvids</taxon>
        <taxon>Brassicales</taxon>
        <taxon>Brassicaceae</taxon>
        <taxon>Brassiceae</taxon>
        <taxon>Brassica</taxon>
    </lineage>
</organism>
<evidence type="ECO:0000256" key="1">
    <source>
        <dbReference type="SAM" id="SignalP"/>
    </source>
</evidence>
<evidence type="ECO:0000313" key="2">
    <source>
        <dbReference type="EMBL" id="CAF2030511.1"/>
    </source>
</evidence>
<sequence>MARVQCLVLLGLLVISSLLMLTESRVARKDLGIDLGGIGVGLGVGLGIGLGGGSGSGSGA</sequence>
<feature type="chain" id="PRO_5032640474" evidence="1">
    <location>
        <begin position="25"/>
        <end position="60"/>
    </location>
</feature>
<accession>A0A816NBC6</accession>
<dbReference type="EMBL" id="HG994371">
    <property type="protein sequence ID" value="CAF2030511.1"/>
    <property type="molecule type" value="Genomic_DNA"/>
</dbReference>
<reference evidence="2" key="1">
    <citation type="submission" date="2021-01" db="EMBL/GenBank/DDBJ databases">
        <authorList>
            <consortium name="Genoscope - CEA"/>
            <person name="William W."/>
        </authorList>
    </citation>
    <scope>NUCLEOTIDE SEQUENCE</scope>
</reference>
<feature type="signal peptide" evidence="1">
    <location>
        <begin position="1"/>
        <end position="24"/>
    </location>
</feature>
<name>A0A816NBC6_BRANA</name>
<gene>
    <name evidence="2" type="ORF">DARMORV10_C07P57920.1</name>
</gene>
<dbReference type="Proteomes" id="UP001295469">
    <property type="component" value="Chromosome C07"/>
</dbReference>